<dbReference type="InterPro" id="IPR011009">
    <property type="entry name" value="Kinase-like_dom_sf"/>
</dbReference>
<dbReference type="SUPFAM" id="SSF56112">
    <property type="entry name" value="Protein kinase-like (PK-like)"/>
    <property type="match status" value="1"/>
</dbReference>
<protein>
    <submittedName>
        <fullName evidence="2">Aminoglycoside phosphotransferase (APT) family kinase protein</fullName>
    </submittedName>
</protein>
<dbReference type="InterPro" id="IPR002575">
    <property type="entry name" value="Aminoglycoside_PTrfase"/>
</dbReference>
<dbReference type="PANTHER" id="PTHR21310:SF42">
    <property type="entry name" value="BIFUNCTIONAL AAC_APH"/>
    <property type="match status" value="1"/>
</dbReference>
<evidence type="ECO:0000259" key="1">
    <source>
        <dbReference type="Pfam" id="PF01636"/>
    </source>
</evidence>
<dbReference type="Gene3D" id="3.30.200.20">
    <property type="entry name" value="Phosphorylase Kinase, domain 1"/>
    <property type="match status" value="1"/>
</dbReference>
<keyword evidence="3" id="KW-1185">Reference proteome</keyword>
<feature type="domain" description="Aminoglycoside phosphotransferase" evidence="1">
    <location>
        <begin position="34"/>
        <end position="262"/>
    </location>
</feature>
<dbReference type="AlphaFoldDB" id="A0A7W3LQ98"/>
<dbReference type="InterPro" id="IPR051678">
    <property type="entry name" value="AGP_Transferase"/>
</dbReference>
<reference evidence="2 3" key="1">
    <citation type="submission" date="2020-08" db="EMBL/GenBank/DDBJ databases">
        <title>Genomic Encyclopedia of Type Strains, Phase IV (KMG-IV): sequencing the most valuable type-strain genomes for metagenomic binning, comparative biology and taxonomic classification.</title>
        <authorList>
            <person name="Goeker M."/>
        </authorList>
    </citation>
    <scope>NUCLEOTIDE SEQUENCE [LARGE SCALE GENOMIC DNA]</scope>
    <source>
        <strain evidence="2 3">DSM 44197</strain>
    </source>
</reference>
<sequence length="299" mass="32146">MSTMHADEFPTDARLVERLISAQFPRWTGLPVTRVASGGTVNAVYRLGGALSVRLPLTAGGVRDLERERRWPPRLAPFLPVPIPSVVARGRPGEGYPWPWSVHRWIEGENPVEGDLDDAEGLARDLGRFVRELRGADVAGGPPAYRGGPLAGVDAATRRAIADLARTGEPFDAAAALAAWEESLAAPPWDGEPCWVHSDLMPSNLLVGRGRLTAVLDFATAGVGDPACDLIPAWNLLPATARAAFRDSVGADEATWLRGRGWALSMAVIQLPYYRRTNPVISANARYVIRAILGPAAAR</sequence>
<dbReference type="CDD" id="cd05155">
    <property type="entry name" value="APH_ChoK_like_1"/>
    <property type="match status" value="1"/>
</dbReference>
<evidence type="ECO:0000313" key="3">
    <source>
        <dbReference type="Proteomes" id="UP000572680"/>
    </source>
</evidence>
<dbReference type="Pfam" id="PF01636">
    <property type="entry name" value="APH"/>
    <property type="match status" value="1"/>
</dbReference>
<dbReference type="Proteomes" id="UP000572680">
    <property type="component" value="Unassembled WGS sequence"/>
</dbReference>
<comment type="caution">
    <text evidence="2">The sequence shown here is derived from an EMBL/GenBank/DDBJ whole genome shotgun (WGS) entry which is preliminary data.</text>
</comment>
<proteinExistence type="predicted"/>
<keyword evidence="2" id="KW-0808">Transferase</keyword>
<gene>
    <name evidence="2" type="ORF">HNR61_003923</name>
</gene>
<organism evidence="2 3">
    <name type="scientific">Actinomadura namibiensis</name>
    <dbReference type="NCBI Taxonomy" id="182080"/>
    <lineage>
        <taxon>Bacteria</taxon>
        <taxon>Bacillati</taxon>
        <taxon>Actinomycetota</taxon>
        <taxon>Actinomycetes</taxon>
        <taxon>Streptosporangiales</taxon>
        <taxon>Thermomonosporaceae</taxon>
        <taxon>Actinomadura</taxon>
    </lineage>
</organism>
<dbReference type="Gene3D" id="3.90.1200.10">
    <property type="match status" value="1"/>
</dbReference>
<dbReference type="EMBL" id="JACJIA010000004">
    <property type="protein sequence ID" value="MBA8952283.1"/>
    <property type="molecule type" value="Genomic_DNA"/>
</dbReference>
<name>A0A7W3LQ98_ACTNM</name>
<keyword evidence="2" id="KW-0418">Kinase</keyword>
<dbReference type="GO" id="GO:0016301">
    <property type="term" value="F:kinase activity"/>
    <property type="evidence" value="ECO:0007669"/>
    <property type="project" value="UniProtKB-KW"/>
</dbReference>
<dbReference type="PANTHER" id="PTHR21310">
    <property type="entry name" value="AMINOGLYCOSIDE PHOSPHOTRANSFERASE-RELATED-RELATED"/>
    <property type="match status" value="1"/>
</dbReference>
<accession>A0A7W3LQ98</accession>
<evidence type="ECO:0000313" key="2">
    <source>
        <dbReference type="EMBL" id="MBA8952283.1"/>
    </source>
</evidence>